<dbReference type="Gene3D" id="1.10.10.60">
    <property type="entry name" value="Homeodomain-like"/>
    <property type="match status" value="1"/>
</dbReference>
<feature type="region of interest" description="Disordered" evidence="2">
    <location>
        <begin position="363"/>
        <end position="427"/>
    </location>
</feature>
<proteinExistence type="predicted"/>
<feature type="compositionally biased region" description="Basic residues" evidence="2">
    <location>
        <begin position="414"/>
        <end position="427"/>
    </location>
</feature>
<gene>
    <name evidence="3" type="ORF">GEV33_010063</name>
</gene>
<evidence type="ECO:0008006" key="5">
    <source>
        <dbReference type="Google" id="ProtNLM"/>
    </source>
</evidence>
<sequence length="427" mass="48542">MKDALEEKEQKRKKKDQIKVNENIDTKNKMHSGDEYLIPVFDSAKDDTRIEHWVERVDCLTKPYQWYDNMIIRLIASRLKGSACQWYDEQTTSDFLHQSHMFDSLWLLVFMQQAIPHNMECDGIERAAGITLGSLLPVKSDSVVENALQSVLDGRSSLRGASKELKIPYATLYNKYKGKYIRKPSAQPVFSGTEEKASLQSAAKCSEWGFPLSLLDLRMFAKAFLDRSGRIVAKFPNNVPGVDWTYSILRRHKDAYIPKNLHYKLYCDYYFTSIPLFSHLSQNGIDCTDDAPLEMDDESEEESGDNLDTVEEKDSQPRNPKTSKAKARTHSALLAIAHTRTEVTPGVNELVDSTPLSARCIVRTNSSASSQSPPESRTKKLGHMTTQTSGSRTSSTQDPVPNFLITLFKDHHLREPKKKNTKKKKKE</sequence>
<comment type="subcellular location">
    <subcellularLocation>
        <location evidence="1">Nucleus</location>
    </subcellularLocation>
</comment>
<reference evidence="3" key="1">
    <citation type="journal article" date="2020" name="J Insects Food Feed">
        <title>The yellow mealworm (Tenebrio molitor) genome: a resource for the emerging insects as food and feed industry.</title>
        <authorList>
            <person name="Eriksson T."/>
            <person name="Andere A."/>
            <person name="Kelstrup H."/>
            <person name="Emery V."/>
            <person name="Picard C."/>
        </authorList>
    </citation>
    <scope>NUCLEOTIDE SEQUENCE</scope>
    <source>
        <strain evidence="3">Stoneville</strain>
        <tissue evidence="3">Whole head</tissue>
    </source>
</reference>
<feature type="compositionally biased region" description="Acidic residues" evidence="2">
    <location>
        <begin position="288"/>
        <end position="309"/>
    </location>
</feature>
<dbReference type="SUPFAM" id="SSF46689">
    <property type="entry name" value="Homeodomain-like"/>
    <property type="match status" value="1"/>
</dbReference>
<feature type="compositionally biased region" description="Low complexity" evidence="2">
    <location>
        <begin position="385"/>
        <end position="397"/>
    </location>
</feature>
<dbReference type="Proteomes" id="UP000719412">
    <property type="component" value="Unassembled WGS sequence"/>
</dbReference>
<feature type="region of interest" description="Disordered" evidence="2">
    <location>
        <begin position="1"/>
        <end position="20"/>
    </location>
</feature>
<evidence type="ECO:0000313" key="4">
    <source>
        <dbReference type="Proteomes" id="UP000719412"/>
    </source>
</evidence>
<dbReference type="AlphaFoldDB" id="A0A8J6HE09"/>
<evidence type="ECO:0000313" key="3">
    <source>
        <dbReference type="EMBL" id="KAH0812728.1"/>
    </source>
</evidence>
<dbReference type="EMBL" id="JABDTM020025825">
    <property type="protein sequence ID" value="KAH0812728.1"/>
    <property type="molecule type" value="Genomic_DNA"/>
</dbReference>
<name>A0A8J6HE09_TENMO</name>
<keyword evidence="4" id="KW-1185">Reference proteome</keyword>
<evidence type="ECO:0000256" key="1">
    <source>
        <dbReference type="ARBA" id="ARBA00004123"/>
    </source>
</evidence>
<feature type="compositionally biased region" description="Low complexity" evidence="2">
    <location>
        <begin position="366"/>
        <end position="375"/>
    </location>
</feature>
<feature type="region of interest" description="Disordered" evidence="2">
    <location>
        <begin position="288"/>
        <end position="329"/>
    </location>
</feature>
<dbReference type="GO" id="GO:0005634">
    <property type="term" value="C:nucleus"/>
    <property type="evidence" value="ECO:0007669"/>
    <property type="project" value="UniProtKB-SubCell"/>
</dbReference>
<dbReference type="InterPro" id="IPR009057">
    <property type="entry name" value="Homeodomain-like_sf"/>
</dbReference>
<organism evidence="3 4">
    <name type="scientific">Tenebrio molitor</name>
    <name type="common">Yellow mealworm beetle</name>
    <dbReference type="NCBI Taxonomy" id="7067"/>
    <lineage>
        <taxon>Eukaryota</taxon>
        <taxon>Metazoa</taxon>
        <taxon>Ecdysozoa</taxon>
        <taxon>Arthropoda</taxon>
        <taxon>Hexapoda</taxon>
        <taxon>Insecta</taxon>
        <taxon>Pterygota</taxon>
        <taxon>Neoptera</taxon>
        <taxon>Endopterygota</taxon>
        <taxon>Coleoptera</taxon>
        <taxon>Polyphaga</taxon>
        <taxon>Cucujiformia</taxon>
        <taxon>Tenebrionidae</taxon>
        <taxon>Tenebrio</taxon>
    </lineage>
</organism>
<protein>
    <recommendedName>
        <fullName evidence="5">PiggyBac transposable element-derived protein domain-containing protein</fullName>
    </recommendedName>
</protein>
<feature type="compositionally biased region" description="Basic and acidic residues" evidence="2">
    <location>
        <begin position="1"/>
        <end position="10"/>
    </location>
</feature>
<accession>A0A8J6HE09</accession>
<reference evidence="3" key="2">
    <citation type="submission" date="2021-08" db="EMBL/GenBank/DDBJ databases">
        <authorList>
            <person name="Eriksson T."/>
        </authorList>
    </citation>
    <scope>NUCLEOTIDE SEQUENCE</scope>
    <source>
        <strain evidence="3">Stoneville</strain>
        <tissue evidence="3">Whole head</tissue>
    </source>
</reference>
<comment type="caution">
    <text evidence="3">The sequence shown here is derived from an EMBL/GenBank/DDBJ whole genome shotgun (WGS) entry which is preliminary data.</text>
</comment>
<evidence type="ECO:0000256" key="2">
    <source>
        <dbReference type="SAM" id="MobiDB-lite"/>
    </source>
</evidence>